<proteinExistence type="predicted"/>
<comment type="caution">
    <text evidence="1">The sequence shown here is derived from an EMBL/GenBank/DDBJ whole genome shotgun (WGS) entry which is preliminary data.</text>
</comment>
<accession>A0A367QUZ2</accession>
<name>A0A367QUZ2_9NOSO</name>
<dbReference type="EMBL" id="LXQD01000306">
    <property type="protein sequence ID" value="RCJ27012.1"/>
    <property type="molecule type" value="Genomic_DNA"/>
</dbReference>
<reference evidence="1" key="1">
    <citation type="submission" date="2016-04" db="EMBL/GenBank/DDBJ databases">
        <authorList>
            <person name="Tabuchi Yagui T.R."/>
        </authorList>
    </citation>
    <scope>NUCLEOTIDE SEQUENCE [LARGE SCALE GENOMIC DNA]</scope>
    <source>
        <strain evidence="1">NIES-26</strain>
    </source>
</reference>
<evidence type="ECO:0000313" key="2">
    <source>
        <dbReference type="Proteomes" id="UP000252107"/>
    </source>
</evidence>
<dbReference type="Proteomes" id="UP000252107">
    <property type="component" value="Unassembled WGS sequence"/>
</dbReference>
<dbReference type="AlphaFoldDB" id="A0A367QUZ2"/>
<keyword evidence="2" id="KW-1185">Reference proteome</keyword>
<evidence type="ECO:0000313" key="1">
    <source>
        <dbReference type="EMBL" id="RCJ27012.1"/>
    </source>
</evidence>
<sequence>MTTNSLPIKQIHQDIVKPYTKQLNLQIRQERIYSLLVEIVNNCPPEDALREFKRLFIDCLNSVSLNTVSVRNGIHFINNEHEFRNTLKRCCYILVNNWASKRKYKPIQALINLLAEYHPSRNSSNSKKINIYKTWLENFVTSNDYEELKLFAYRHDNKEKIHWASRYTAYLLVAQSFDKNNPKEQQEAAAKLSKQIKDKFKFDLAMYIARSQSTASSVTRYKNPSILGDNVLHLIKMIVIKRGLFSYENLANIFIKQTQNQSLQDFKVSIQKYLFFSVNSNSQELVEVFKQHLADKLSSWKAERNEELIDKNLLLRISNRVIDCLTTENGQEPSPLFVLLLSNDRPLTLVIILLKIILICPNTRSHLEIRIANLISYYEKYPEEECKSLINFIEIFNITFAIYAENVEYNLIKMEEDNPSGNSQLNLDAYRVFSQLKLDIEY</sequence>
<gene>
    <name evidence="1" type="ORF">A6770_02265</name>
</gene>
<organism evidence="1 2">
    <name type="scientific">Nostoc minutum NIES-26</name>
    <dbReference type="NCBI Taxonomy" id="1844469"/>
    <lineage>
        <taxon>Bacteria</taxon>
        <taxon>Bacillati</taxon>
        <taxon>Cyanobacteriota</taxon>
        <taxon>Cyanophyceae</taxon>
        <taxon>Nostocales</taxon>
        <taxon>Nostocaceae</taxon>
        <taxon>Nostoc</taxon>
    </lineage>
</organism>
<protein>
    <submittedName>
        <fullName evidence="1">Uncharacterized protein</fullName>
    </submittedName>
</protein>